<dbReference type="AlphaFoldDB" id="A0AAJ0BRY9"/>
<evidence type="ECO:0000256" key="1">
    <source>
        <dbReference type="SAM" id="MobiDB-lite"/>
    </source>
</evidence>
<feature type="region of interest" description="Disordered" evidence="1">
    <location>
        <begin position="107"/>
        <end position="193"/>
    </location>
</feature>
<evidence type="ECO:0008006" key="4">
    <source>
        <dbReference type="Google" id="ProtNLM"/>
    </source>
</evidence>
<organism evidence="2 3">
    <name type="scientific">Phialemonium atrogriseum</name>
    <dbReference type="NCBI Taxonomy" id="1093897"/>
    <lineage>
        <taxon>Eukaryota</taxon>
        <taxon>Fungi</taxon>
        <taxon>Dikarya</taxon>
        <taxon>Ascomycota</taxon>
        <taxon>Pezizomycotina</taxon>
        <taxon>Sordariomycetes</taxon>
        <taxon>Sordariomycetidae</taxon>
        <taxon>Cephalothecales</taxon>
        <taxon>Cephalothecaceae</taxon>
        <taxon>Phialemonium</taxon>
    </lineage>
</organism>
<accession>A0AAJ0BRY9</accession>
<dbReference type="Proteomes" id="UP001244011">
    <property type="component" value="Unassembled WGS sequence"/>
</dbReference>
<evidence type="ECO:0000313" key="3">
    <source>
        <dbReference type="Proteomes" id="UP001244011"/>
    </source>
</evidence>
<sequence length="335" mass="35596">MAASAPPTYEEAIGSSTGPPAGPPDGPSAGGPSTTTSTRPTHRTRNGIPPAQRRSMEDEARPLPKGWVRTFDPATSHQFFVDVTADPPRSIWHHPYDDEEYVAGLPDEQRKRLAGQGALLGHSVSREDLAAESTDEDDDRSDLGRGGHDGGGDDDHPPGALSKLGRKLKDRITSSTHAEREAERQRRAAEEEDAYRQHLAFRRGLTEVVRTGRPQLIGRDDDGREVYLEPPGVAHRGVVGERRLSSYITEVEYASGAGPGVGGPGARYIRADGMYPGGLYNGGYGGGYGGLGYGGGLARPYGPYNRPYGLGYGGGFGMPLAAPLLGGMMLGGLMF</sequence>
<dbReference type="GeneID" id="85308120"/>
<proteinExistence type="predicted"/>
<protein>
    <recommendedName>
        <fullName evidence="4">WW domain-containing protein</fullName>
    </recommendedName>
</protein>
<dbReference type="EMBL" id="MU839028">
    <property type="protein sequence ID" value="KAK1763403.1"/>
    <property type="molecule type" value="Genomic_DNA"/>
</dbReference>
<name>A0AAJ0BRY9_9PEZI</name>
<feature type="compositionally biased region" description="Basic and acidic residues" evidence="1">
    <location>
        <begin position="177"/>
        <end position="189"/>
    </location>
</feature>
<comment type="caution">
    <text evidence="2">The sequence shown here is derived from an EMBL/GenBank/DDBJ whole genome shotgun (WGS) entry which is preliminary data.</text>
</comment>
<keyword evidence="3" id="KW-1185">Reference proteome</keyword>
<evidence type="ECO:0000313" key="2">
    <source>
        <dbReference type="EMBL" id="KAK1763403.1"/>
    </source>
</evidence>
<feature type="region of interest" description="Disordered" evidence="1">
    <location>
        <begin position="1"/>
        <end position="74"/>
    </location>
</feature>
<feature type="compositionally biased region" description="Basic and acidic residues" evidence="1">
    <location>
        <begin position="141"/>
        <end position="157"/>
    </location>
</feature>
<gene>
    <name evidence="2" type="ORF">QBC33DRAFT_459607</name>
</gene>
<dbReference type="RefSeq" id="XP_060279616.1">
    <property type="nucleotide sequence ID" value="XM_060424933.1"/>
</dbReference>
<reference evidence="2" key="1">
    <citation type="submission" date="2023-06" db="EMBL/GenBank/DDBJ databases">
        <title>Genome-scale phylogeny and comparative genomics of the fungal order Sordariales.</title>
        <authorList>
            <consortium name="Lawrence Berkeley National Laboratory"/>
            <person name="Hensen N."/>
            <person name="Bonometti L."/>
            <person name="Westerberg I."/>
            <person name="Brannstrom I.O."/>
            <person name="Guillou S."/>
            <person name="Cros-Aarteil S."/>
            <person name="Calhoun S."/>
            <person name="Haridas S."/>
            <person name="Kuo A."/>
            <person name="Mondo S."/>
            <person name="Pangilinan J."/>
            <person name="Riley R."/>
            <person name="Labutti K."/>
            <person name="Andreopoulos B."/>
            <person name="Lipzen A."/>
            <person name="Chen C."/>
            <person name="Yanf M."/>
            <person name="Daum C."/>
            <person name="Ng V."/>
            <person name="Clum A."/>
            <person name="Steindorff A."/>
            <person name="Ohm R."/>
            <person name="Martin F."/>
            <person name="Silar P."/>
            <person name="Natvig D."/>
            <person name="Lalanne C."/>
            <person name="Gautier V."/>
            <person name="Ament-Velasquez S.L."/>
            <person name="Kruys A."/>
            <person name="Hutchinson M.I."/>
            <person name="Powell A.J."/>
            <person name="Barry K."/>
            <person name="Miller A.N."/>
            <person name="Grigoriev I.V."/>
            <person name="Debuchy R."/>
            <person name="Gladieux P."/>
            <person name="Thoren M.H."/>
            <person name="Johannesson H."/>
        </authorList>
    </citation>
    <scope>NUCLEOTIDE SEQUENCE</scope>
    <source>
        <strain evidence="2">8032-3</strain>
    </source>
</reference>
<feature type="compositionally biased region" description="Low complexity" evidence="1">
    <location>
        <begin position="30"/>
        <end position="39"/>
    </location>
</feature>